<dbReference type="EMBL" id="JACGWK010000015">
    <property type="protein sequence ID" value="KAL0314235.1"/>
    <property type="molecule type" value="Genomic_DNA"/>
</dbReference>
<comment type="caution">
    <text evidence="1">The sequence shown here is derived from an EMBL/GenBank/DDBJ whole genome shotgun (WGS) entry which is preliminary data.</text>
</comment>
<name>A0AAW2L4D3_9LAMI</name>
<dbReference type="AlphaFoldDB" id="A0AAW2L4D3"/>
<evidence type="ECO:0000313" key="1">
    <source>
        <dbReference type="EMBL" id="KAL0314235.1"/>
    </source>
</evidence>
<gene>
    <name evidence="1" type="ORF">Sangu_2267900</name>
</gene>
<sequence length="169" mass="19956">MEDGIDPVSWLYFKSKDSRVEILPVSFGIFPWIELYDNSNITSFERFNRFGIAPVKLLFLRRISPRVLPWNQAQRHIACELLNPKFMSLSTQRANSSGTCPMNLLRLRSRELRNVKFPRRGSMVPPRLKPDGSTLRFSLWHHKKLQSSYKRKTGRWWTSCWPICSKDQK</sequence>
<proteinExistence type="predicted"/>
<protein>
    <submittedName>
        <fullName evidence="1">Uncharacterized protein</fullName>
    </submittedName>
</protein>
<accession>A0AAW2L4D3</accession>
<organism evidence="1">
    <name type="scientific">Sesamum angustifolium</name>
    <dbReference type="NCBI Taxonomy" id="2727405"/>
    <lineage>
        <taxon>Eukaryota</taxon>
        <taxon>Viridiplantae</taxon>
        <taxon>Streptophyta</taxon>
        <taxon>Embryophyta</taxon>
        <taxon>Tracheophyta</taxon>
        <taxon>Spermatophyta</taxon>
        <taxon>Magnoliopsida</taxon>
        <taxon>eudicotyledons</taxon>
        <taxon>Gunneridae</taxon>
        <taxon>Pentapetalae</taxon>
        <taxon>asterids</taxon>
        <taxon>lamiids</taxon>
        <taxon>Lamiales</taxon>
        <taxon>Pedaliaceae</taxon>
        <taxon>Sesamum</taxon>
    </lineage>
</organism>
<reference evidence="1" key="1">
    <citation type="submission" date="2020-06" db="EMBL/GenBank/DDBJ databases">
        <authorList>
            <person name="Li T."/>
            <person name="Hu X."/>
            <person name="Zhang T."/>
            <person name="Song X."/>
            <person name="Zhang H."/>
            <person name="Dai N."/>
            <person name="Sheng W."/>
            <person name="Hou X."/>
            <person name="Wei L."/>
        </authorList>
    </citation>
    <scope>NUCLEOTIDE SEQUENCE</scope>
    <source>
        <strain evidence="1">G01</strain>
        <tissue evidence="1">Leaf</tissue>
    </source>
</reference>
<reference evidence="1" key="2">
    <citation type="journal article" date="2024" name="Plant">
        <title>Genomic evolution and insights into agronomic trait innovations of Sesamum species.</title>
        <authorList>
            <person name="Miao H."/>
            <person name="Wang L."/>
            <person name="Qu L."/>
            <person name="Liu H."/>
            <person name="Sun Y."/>
            <person name="Le M."/>
            <person name="Wang Q."/>
            <person name="Wei S."/>
            <person name="Zheng Y."/>
            <person name="Lin W."/>
            <person name="Duan Y."/>
            <person name="Cao H."/>
            <person name="Xiong S."/>
            <person name="Wang X."/>
            <person name="Wei L."/>
            <person name="Li C."/>
            <person name="Ma Q."/>
            <person name="Ju M."/>
            <person name="Zhao R."/>
            <person name="Li G."/>
            <person name="Mu C."/>
            <person name="Tian Q."/>
            <person name="Mei H."/>
            <person name="Zhang T."/>
            <person name="Gao T."/>
            <person name="Zhang H."/>
        </authorList>
    </citation>
    <scope>NUCLEOTIDE SEQUENCE</scope>
    <source>
        <strain evidence="1">G01</strain>
    </source>
</reference>